<dbReference type="AlphaFoldDB" id="A0A9P5CSA5"/>
<dbReference type="Proteomes" id="UP000803844">
    <property type="component" value="Unassembled WGS sequence"/>
</dbReference>
<dbReference type="EMBL" id="MU032345">
    <property type="protein sequence ID" value="KAF3768377.1"/>
    <property type="molecule type" value="Genomic_DNA"/>
</dbReference>
<reference evidence="1" key="1">
    <citation type="journal article" date="2020" name="Phytopathology">
        <title>Genome sequence of the chestnut blight fungus Cryphonectria parasitica EP155: A fundamental resource for an archetypical invasive plant pathogen.</title>
        <authorList>
            <person name="Crouch J.A."/>
            <person name="Dawe A."/>
            <person name="Aerts A."/>
            <person name="Barry K."/>
            <person name="Churchill A.C.L."/>
            <person name="Grimwood J."/>
            <person name="Hillman B."/>
            <person name="Milgroom M.G."/>
            <person name="Pangilinan J."/>
            <person name="Smith M."/>
            <person name="Salamov A."/>
            <person name="Schmutz J."/>
            <person name="Yadav J."/>
            <person name="Grigoriev I.V."/>
            <person name="Nuss D."/>
        </authorList>
    </citation>
    <scope>NUCLEOTIDE SEQUENCE</scope>
    <source>
        <strain evidence="1">EP155</strain>
    </source>
</reference>
<feature type="non-terminal residue" evidence="1">
    <location>
        <position position="1"/>
    </location>
</feature>
<protein>
    <submittedName>
        <fullName evidence="1">Uncharacterized protein</fullName>
    </submittedName>
</protein>
<sequence>KDSLLSLVLQNAITMPSCSFCKGCGIQFCQVSIENSSCCAECVRLDCSRCDVQGLSAAEIRWIGSAEKRLRDAAAEVGCLQKQKRLWFERMMKAIR</sequence>
<keyword evidence="2" id="KW-1185">Reference proteome</keyword>
<name>A0A9P5CSA5_CRYP1</name>
<dbReference type="RefSeq" id="XP_040779338.1">
    <property type="nucleotide sequence ID" value="XM_040916648.1"/>
</dbReference>
<evidence type="ECO:0000313" key="2">
    <source>
        <dbReference type="Proteomes" id="UP000803844"/>
    </source>
</evidence>
<dbReference type="GeneID" id="63833777"/>
<accession>A0A9P5CSA5</accession>
<proteinExistence type="predicted"/>
<gene>
    <name evidence="1" type="ORF">M406DRAFT_249898</name>
</gene>
<organism evidence="1 2">
    <name type="scientific">Cryphonectria parasitica (strain ATCC 38755 / EP155)</name>
    <dbReference type="NCBI Taxonomy" id="660469"/>
    <lineage>
        <taxon>Eukaryota</taxon>
        <taxon>Fungi</taxon>
        <taxon>Dikarya</taxon>
        <taxon>Ascomycota</taxon>
        <taxon>Pezizomycotina</taxon>
        <taxon>Sordariomycetes</taxon>
        <taxon>Sordariomycetidae</taxon>
        <taxon>Diaporthales</taxon>
        <taxon>Cryphonectriaceae</taxon>
        <taxon>Cryphonectria-Endothia species complex</taxon>
        <taxon>Cryphonectria</taxon>
    </lineage>
</organism>
<evidence type="ECO:0000313" key="1">
    <source>
        <dbReference type="EMBL" id="KAF3768377.1"/>
    </source>
</evidence>
<comment type="caution">
    <text evidence="1">The sequence shown here is derived from an EMBL/GenBank/DDBJ whole genome shotgun (WGS) entry which is preliminary data.</text>
</comment>